<evidence type="ECO:0000256" key="12">
    <source>
        <dbReference type="HAMAP-Rule" id="MF_00068"/>
    </source>
</evidence>
<gene>
    <name evidence="12 13" type="primary">murQ</name>
    <name evidence="13" type="ORF">FC794_03015</name>
</gene>
<evidence type="ECO:0000256" key="1">
    <source>
        <dbReference type="ARBA" id="ARBA00011738"/>
    </source>
</evidence>
<dbReference type="InterPro" id="IPR040190">
    <property type="entry name" value="MURQ/GCKR"/>
</dbReference>
<evidence type="ECO:0000256" key="4">
    <source>
        <dbReference type="ARBA" id="ARBA00051747"/>
    </source>
</evidence>
<comment type="similarity">
    <text evidence="7 12">Belongs to the GCKR-like family. MurNAc-6-P etherase subfamily.</text>
</comment>
<dbReference type="FunFam" id="1.10.8.1080:FF:000001">
    <property type="entry name" value="N-acetylmuramic acid 6-phosphate etherase"/>
    <property type="match status" value="1"/>
</dbReference>
<dbReference type="PROSITE" id="PS51464">
    <property type="entry name" value="SIS"/>
    <property type="match status" value="1"/>
</dbReference>
<protein>
    <recommendedName>
        <fullName evidence="9 12">N-acetylmuramic acid 6-phosphate etherase</fullName>
        <shortName evidence="12">MurNAc-6-P etherase</shortName>
        <ecNumber evidence="8 12">4.2.1.126</ecNumber>
    </recommendedName>
    <alternativeName>
        <fullName evidence="11 12">N-acetylmuramic acid 6-phosphate hydrolase</fullName>
    </alternativeName>
    <alternativeName>
        <fullName evidence="10 12">N-acetylmuramic acid 6-phosphate lyase</fullName>
    </alternativeName>
</protein>
<evidence type="ECO:0000256" key="9">
    <source>
        <dbReference type="ARBA" id="ARBA00070061"/>
    </source>
</evidence>
<comment type="catalytic activity">
    <reaction evidence="4 12">
        <text>N-acetyl-D-muramate 6-phosphate + H2O = N-acetyl-D-glucosamine 6-phosphate + (R)-lactate</text>
        <dbReference type="Rhea" id="RHEA:26410"/>
        <dbReference type="ChEBI" id="CHEBI:15377"/>
        <dbReference type="ChEBI" id="CHEBI:16004"/>
        <dbReference type="ChEBI" id="CHEBI:57513"/>
        <dbReference type="ChEBI" id="CHEBI:58722"/>
        <dbReference type="EC" id="4.2.1.126"/>
    </reaction>
</comment>
<comment type="pathway">
    <text evidence="12">Amino-sugar metabolism; N-acetylmuramate degradation.</text>
</comment>
<dbReference type="GO" id="GO:0097173">
    <property type="term" value="P:N-acetylmuramic acid catabolic process"/>
    <property type="evidence" value="ECO:0007669"/>
    <property type="project" value="UniProtKB-UniPathway"/>
</dbReference>
<evidence type="ECO:0000256" key="8">
    <source>
        <dbReference type="ARBA" id="ARBA00067056"/>
    </source>
</evidence>
<dbReference type="GO" id="GO:0016803">
    <property type="term" value="F:ether hydrolase activity"/>
    <property type="evidence" value="ECO:0007669"/>
    <property type="project" value="TreeGrafter"/>
</dbReference>
<sequence length="302" mass="32610">MTNISLDKLVTESRNENTKNIDRVETLEMLKMINNEDKKVAEAVEKELIHIAKAVDKIGEAFLNGGRLIYVGAGTSGRLGVLDASECPPTYGVSYDLVRGIIAGGESAMFKAREGAEDSKKLCIKDLKNINFGKNDILAGIAASGRTPYVIGGLEYANGIGATTISVTCNPESEMSKIANISIAPVVGPEAITGSTRMKAGTAQKMVLNMLSTGAMVKTGKVYGNLMVDLKATNEKLVERAKRIVMQATGSKREQVEKILKETNFDVKLSIFMIESSLDKIKAKEILDKNKGYIVEAIKEIS</sequence>
<dbReference type="InterPro" id="IPR046348">
    <property type="entry name" value="SIS_dom_sf"/>
</dbReference>
<dbReference type="EMBL" id="SWOY01000001">
    <property type="protein sequence ID" value="NFG15782.1"/>
    <property type="molecule type" value="Genomic_DNA"/>
</dbReference>
<dbReference type="Pfam" id="PF22645">
    <property type="entry name" value="GKRP_SIS_N"/>
    <property type="match status" value="1"/>
</dbReference>
<feature type="active site" evidence="12">
    <location>
        <position position="117"/>
    </location>
</feature>
<dbReference type="InterPro" id="IPR001347">
    <property type="entry name" value="SIS_dom"/>
</dbReference>
<evidence type="ECO:0000256" key="11">
    <source>
        <dbReference type="ARBA" id="ARBA00084049"/>
    </source>
</evidence>
<evidence type="ECO:0000313" key="13">
    <source>
        <dbReference type="EMBL" id="NFG15782.1"/>
    </source>
</evidence>
<evidence type="ECO:0000256" key="5">
    <source>
        <dbReference type="ARBA" id="ARBA00060595"/>
    </source>
</evidence>
<evidence type="ECO:0000256" key="3">
    <source>
        <dbReference type="ARBA" id="ARBA00023277"/>
    </source>
</evidence>
<keyword evidence="3 12" id="KW-0119">Carbohydrate metabolism</keyword>
<dbReference type="PANTHER" id="PTHR10088:SF4">
    <property type="entry name" value="GLUCOKINASE REGULATORY PROTEIN"/>
    <property type="match status" value="1"/>
</dbReference>
<dbReference type="PROSITE" id="PS01272">
    <property type="entry name" value="GCKR"/>
    <property type="match status" value="1"/>
</dbReference>
<keyword evidence="2 12" id="KW-0456">Lyase</keyword>
<evidence type="ECO:0000256" key="2">
    <source>
        <dbReference type="ARBA" id="ARBA00023239"/>
    </source>
</evidence>
<dbReference type="InterPro" id="IPR005486">
    <property type="entry name" value="Glucokinase_regulatory_CS"/>
</dbReference>
<dbReference type="Gene3D" id="1.10.8.1080">
    <property type="match status" value="1"/>
</dbReference>
<dbReference type="SMR" id="A0A0E1QG73"/>
<dbReference type="FunFam" id="3.40.50.10490:FF:000014">
    <property type="entry name" value="N-acetylmuramic acid 6-phosphate etherase"/>
    <property type="match status" value="1"/>
</dbReference>
<proteinExistence type="inferred from homology"/>
<evidence type="ECO:0000256" key="6">
    <source>
        <dbReference type="ARBA" id="ARBA00060672"/>
    </source>
</evidence>
<comment type="miscellaneous">
    <text evidence="12">A lyase-type mechanism (elimination/hydration) is suggested for the cleavage of the lactyl ether bond of MurNAc 6-phosphate, with the formation of an alpha,beta-unsaturated aldehyde intermediate with (E)-stereochemistry, followed by the syn addition of water to give product.</text>
</comment>
<evidence type="ECO:0000256" key="10">
    <source>
        <dbReference type="ARBA" id="ARBA00077905"/>
    </source>
</evidence>
<comment type="pathway">
    <text evidence="6">Cell wall biogenesis.</text>
</comment>
<dbReference type="NCBIfam" id="NF009222">
    <property type="entry name" value="PRK12570.1"/>
    <property type="match status" value="1"/>
</dbReference>
<reference evidence="13 14" key="1">
    <citation type="submission" date="2019-04" db="EMBL/GenBank/DDBJ databases">
        <title>Genome sequencing of Clostridium botulinum Groups I-IV and Clostridium butyricum.</title>
        <authorList>
            <person name="Brunt J."/>
            <person name="Van Vliet A.H.M."/>
            <person name="Stringer S.C."/>
            <person name="Carter A.T."/>
            <person name="Peck M.W."/>
        </authorList>
    </citation>
    <scope>NUCLEOTIDE SEQUENCE [LARGE SCALE GENOMIC DNA]</scope>
    <source>
        <strain evidence="13 14">IFR 18/037</strain>
    </source>
</reference>
<dbReference type="Gene3D" id="3.40.50.10490">
    <property type="entry name" value="Glucose-6-phosphate isomerase like protein, domain 1"/>
    <property type="match status" value="1"/>
</dbReference>
<evidence type="ECO:0000313" key="14">
    <source>
        <dbReference type="Proteomes" id="UP000478995"/>
    </source>
</evidence>
<dbReference type="HAMAP" id="MF_00068">
    <property type="entry name" value="MurQ"/>
    <property type="match status" value="1"/>
</dbReference>
<dbReference type="AlphaFoldDB" id="A0A0E1QG73"/>
<dbReference type="CDD" id="cd05007">
    <property type="entry name" value="SIS_Etherase"/>
    <property type="match status" value="1"/>
</dbReference>
<comment type="function">
    <text evidence="12">Specifically catalyzes the cleavage of the D-lactyl ether substituent of MurNAc 6-phosphate, producing GlcNAc 6-phosphate and D-lactate.</text>
</comment>
<organism evidence="13 14">
    <name type="scientific">Clostridium botulinum</name>
    <dbReference type="NCBI Taxonomy" id="1491"/>
    <lineage>
        <taxon>Bacteria</taxon>
        <taxon>Bacillati</taxon>
        <taxon>Bacillota</taxon>
        <taxon>Clostridia</taxon>
        <taxon>Eubacteriales</taxon>
        <taxon>Clostridiaceae</taxon>
        <taxon>Clostridium</taxon>
    </lineage>
</organism>
<dbReference type="GO" id="GO:0016835">
    <property type="term" value="F:carbon-oxygen lyase activity"/>
    <property type="evidence" value="ECO:0007669"/>
    <property type="project" value="UniProtKB-UniRule"/>
</dbReference>
<dbReference type="Proteomes" id="UP000478995">
    <property type="component" value="Unassembled WGS sequence"/>
</dbReference>
<dbReference type="GO" id="GO:0097367">
    <property type="term" value="F:carbohydrate derivative binding"/>
    <property type="evidence" value="ECO:0007669"/>
    <property type="project" value="InterPro"/>
</dbReference>
<dbReference type="PANTHER" id="PTHR10088">
    <property type="entry name" value="GLUCOKINASE REGULATORY PROTEIN"/>
    <property type="match status" value="1"/>
</dbReference>
<comment type="pathway">
    <text evidence="5">Amino-sugar metabolism; 1,6-anhydro-N-acetylmuramate degradation.</text>
</comment>
<name>A0A0E1QG73_CLOBO</name>
<comment type="subunit">
    <text evidence="1 12">Homodimer.</text>
</comment>
<dbReference type="GO" id="GO:0046348">
    <property type="term" value="P:amino sugar catabolic process"/>
    <property type="evidence" value="ECO:0007669"/>
    <property type="project" value="InterPro"/>
</dbReference>
<dbReference type="OMA" id="CPPTFCT"/>
<dbReference type="EC" id="4.2.1.126" evidence="8 12"/>
<evidence type="ECO:0000256" key="7">
    <source>
        <dbReference type="ARBA" id="ARBA00061234"/>
    </source>
</evidence>
<dbReference type="GeneID" id="5185598"/>
<accession>A0A0E1QG73</accession>
<dbReference type="NCBIfam" id="NF003915">
    <property type="entry name" value="PRK05441.1"/>
    <property type="match status" value="1"/>
</dbReference>
<dbReference type="OrthoDB" id="9813395at2"/>
<feature type="active site" description="Proton donor" evidence="12">
    <location>
        <position position="86"/>
    </location>
</feature>
<dbReference type="SUPFAM" id="SSF53697">
    <property type="entry name" value="SIS domain"/>
    <property type="match status" value="1"/>
</dbReference>
<dbReference type="UniPathway" id="UPA00342"/>
<comment type="caution">
    <text evidence="13">The sequence shown here is derived from an EMBL/GenBank/DDBJ whole genome shotgun (WGS) entry which is preliminary data.</text>
</comment>
<dbReference type="NCBIfam" id="TIGR00274">
    <property type="entry name" value="N-acetylmuramic acid 6-phosphate etherase"/>
    <property type="match status" value="1"/>
</dbReference>
<dbReference type="GO" id="GO:0009254">
    <property type="term" value="P:peptidoglycan turnover"/>
    <property type="evidence" value="ECO:0007669"/>
    <property type="project" value="TreeGrafter"/>
</dbReference>
<dbReference type="InterPro" id="IPR005488">
    <property type="entry name" value="Etherase_MurQ"/>
</dbReference>
<dbReference type="RefSeq" id="WP_011948949.1">
    <property type="nucleotide sequence ID" value="NZ_AP014696.1"/>
</dbReference>